<name>A0A5S9QMF2_9GAMM</name>
<dbReference type="InterPro" id="IPR011006">
    <property type="entry name" value="CheY-like_superfamily"/>
</dbReference>
<keyword evidence="1" id="KW-0597">Phosphoprotein</keyword>
<evidence type="ECO:0000313" key="5">
    <source>
        <dbReference type="Proteomes" id="UP000434580"/>
    </source>
</evidence>
<evidence type="ECO:0000256" key="1">
    <source>
        <dbReference type="PROSITE-ProRule" id="PRU00169"/>
    </source>
</evidence>
<dbReference type="SUPFAM" id="SSF55073">
    <property type="entry name" value="Nucleotide cyclase"/>
    <property type="match status" value="1"/>
</dbReference>
<dbReference type="Pfam" id="PF00072">
    <property type="entry name" value="Response_reg"/>
    <property type="match status" value="1"/>
</dbReference>
<dbReference type="Pfam" id="PF00990">
    <property type="entry name" value="GGDEF"/>
    <property type="match status" value="1"/>
</dbReference>
<dbReference type="AlphaFoldDB" id="A0A5S9QMF2"/>
<dbReference type="EMBL" id="CACSII010000020">
    <property type="protein sequence ID" value="CAA0119009.1"/>
    <property type="molecule type" value="Genomic_DNA"/>
</dbReference>
<feature type="modified residue" description="4-aspartylphosphate" evidence="1">
    <location>
        <position position="57"/>
    </location>
</feature>
<dbReference type="GO" id="GO:0016787">
    <property type="term" value="F:hydrolase activity"/>
    <property type="evidence" value="ECO:0007669"/>
    <property type="project" value="UniProtKB-KW"/>
</dbReference>
<dbReference type="Gene3D" id="3.40.50.2300">
    <property type="match status" value="1"/>
</dbReference>
<dbReference type="PANTHER" id="PTHR43228">
    <property type="entry name" value="TWO-COMPONENT RESPONSE REGULATOR"/>
    <property type="match status" value="1"/>
</dbReference>
<dbReference type="PROSITE" id="PS50110">
    <property type="entry name" value="RESPONSE_REGULATORY"/>
    <property type="match status" value="1"/>
</dbReference>
<dbReference type="InterPro" id="IPR000160">
    <property type="entry name" value="GGDEF_dom"/>
</dbReference>
<dbReference type="InterPro" id="IPR001789">
    <property type="entry name" value="Sig_transdc_resp-reg_receiver"/>
</dbReference>
<organism evidence="3 5">
    <name type="scientific">BD1-7 clade bacterium</name>
    <dbReference type="NCBI Taxonomy" id="2029982"/>
    <lineage>
        <taxon>Bacteria</taxon>
        <taxon>Pseudomonadati</taxon>
        <taxon>Pseudomonadota</taxon>
        <taxon>Gammaproteobacteria</taxon>
        <taxon>Cellvibrionales</taxon>
        <taxon>Spongiibacteraceae</taxon>
        <taxon>BD1-7 clade</taxon>
    </lineage>
</organism>
<proteinExistence type="predicted"/>
<dbReference type="OrthoDB" id="9800897at2"/>
<dbReference type="EC" id="3.1.4.-" evidence="3"/>
<evidence type="ECO:0000313" key="6">
    <source>
        <dbReference type="Proteomes" id="UP000441399"/>
    </source>
</evidence>
<dbReference type="PANTHER" id="PTHR43228:SF1">
    <property type="entry name" value="TWO-COMPONENT RESPONSE REGULATOR ARR22"/>
    <property type="match status" value="1"/>
</dbReference>
<reference evidence="5 6" key="1">
    <citation type="submission" date="2019-11" db="EMBL/GenBank/DDBJ databases">
        <authorList>
            <person name="Holert J."/>
        </authorList>
    </citation>
    <scope>NUCLEOTIDE SEQUENCE [LARGE SCALE GENOMIC DNA]</scope>
    <source>
        <strain evidence="3">BC5_2</strain>
        <strain evidence="4">SB11_3</strain>
    </source>
</reference>
<dbReference type="GO" id="GO:0000160">
    <property type="term" value="P:phosphorelay signal transduction system"/>
    <property type="evidence" value="ECO:0007669"/>
    <property type="project" value="InterPro"/>
</dbReference>
<sequence>MSSSDISILVVDDARFSTTVITKCLQGGSFTNIRHASSAKVAIDFIQKHPVSIVIADWLMPEVDGIEMTRIIRQIDESKNHYTYVIMLTAKDGAEALQHAFNEGVDDFVNKSVMQTQLLPRVFAAERLVNNQNRLLRDNQRLIKANRLLETQQSELRALCTLDSLTGLGNAEFAVNKLTDNLKHCESRGGASCYLLIGLNDTQQLETTLPDRILNELIEGISRRIKGLVRPLDEVCRISKYQFAVITHQPDIQLCEGKSFKRVKDAINHRAFKSSMGFHALSVDMSIASASLDHGLPGAKTLIKMADSLLEKANKTQRIESAVYAVDDIRTT</sequence>
<dbReference type="Gene3D" id="3.30.70.270">
    <property type="match status" value="1"/>
</dbReference>
<dbReference type="SUPFAM" id="SSF52172">
    <property type="entry name" value="CheY-like"/>
    <property type="match status" value="1"/>
</dbReference>
<dbReference type="Proteomes" id="UP000434580">
    <property type="component" value="Unassembled WGS sequence"/>
</dbReference>
<dbReference type="SMART" id="SM00448">
    <property type="entry name" value="REC"/>
    <property type="match status" value="1"/>
</dbReference>
<dbReference type="Proteomes" id="UP000441399">
    <property type="component" value="Unassembled WGS sequence"/>
</dbReference>
<dbReference type="SMART" id="SM00267">
    <property type="entry name" value="GGDEF"/>
    <property type="match status" value="1"/>
</dbReference>
<dbReference type="EMBL" id="CACSIO010000034">
    <property type="protein sequence ID" value="CAA0119168.1"/>
    <property type="molecule type" value="Genomic_DNA"/>
</dbReference>
<evidence type="ECO:0000313" key="3">
    <source>
        <dbReference type="EMBL" id="CAA0119009.1"/>
    </source>
</evidence>
<protein>
    <submittedName>
        <fullName evidence="3">Putative cyclic di-GMP phosphodiesterase</fullName>
        <ecNumber evidence="3">3.1.4.-</ecNumber>
    </submittedName>
</protein>
<dbReference type="NCBIfam" id="TIGR00254">
    <property type="entry name" value="GGDEF"/>
    <property type="match status" value="1"/>
</dbReference>
<evidence type="ECO:0000313" key="4">
    <source>
        <dbReference type="EMBL" id="CAA0119168.1"/>
    </source>
</evidence>
<gene>
    <name evidence="3" type="ORF">DPBNPPHM_02387</name>
    <name evidence="4" type="ORF">OPDIPICF_02228</name>
</gene>
<dbReference type="InterPro" id="IPR043128">
    <property type="entry name" value="Rev_trsase/Diguanyl_cyclase"/>
</dbReference>
<keyword evidence="6" id="KW-1185">Reference proteome</keyword>
<dbReference type="InterPro" id="IPR052048">
    <property type="entry name" value="ST_Response_Regulator"/>
</dbReference>
<accession>A0A5S9QMF2</accession>
<evidence type="ECO:0000259" key="2">
    <source>
        <dbReference type="PROSITE" id="PS50110"/>
    </source>
</evidence>
<keyword evidence="3" id="KW-0378">Hydrolase</keyword>
<dbReference type="InterPro" id="IPR029787">
    <property type="entry name" value="Nucleotide_cyclase"/>
</dbReference>
<feature type="domain" description="Response regulatory" evidence="2">
    <location>
        <begin position="7"/>
        <end position="126"/>
    </location>
</feature>